<evidence type="ECO:0000313" key="1">
    <source>
        <dbReference type="EMBL" id="MDC7787995.1"/>
    </source>
</evidence>
<accession>A0ABT5JE81</accession>
<evidence type="ECO:0008006" key="3">
    <source>
        <dbReference type="Google" id="ProtNLM"/>
    </source>
</evidence>
<dbReference type="Proteomes" id="UP001165652">
    <property type="component" value="Unassembled WGS sequence"/>
</dbReference>
<evidence type="ECO:0000313" key="2">
    <source>
        <dbReference type="Proteomes" id="UP001165652"/>
    </source>
</evidence>
<dbReference type="RefSeq" id="WP_272778831.1">
    <property type="nucleotide sequence ID" value="NZ_JAQQLI010000035.1"/>
</dbReference>
<sequence>MNAIVMPAESFAELAFELRVYARRECASNLDVEVFLASQPGGPTPDHRRLVADLQASAERIGRAAMLLSLLAPHEAAVRALVAAPVPAPENVHGLRAADHRVAG</sequence>
<dbReference type="EMBL" id="JAQQLI010000035">
    <property type="protein sequence ID" value="MDC7787995.1"/>
    <property type="molecule type" value="Genomic_DNA"/>
</dbReference>
<gene>
    <name evidence="1" type="ORF">PQJ73_20085</name>
</gene>
<proteinExistence type="predicted"/>
<reference evidence="1" key="2">
    <citation type="submission" date="2023-02" db="EMBL/GenBank/DDBJ databases">
        <authorList>
            <person name="Rayyan A."/>
            <person name="Meyer T."/>
            <person name="Kyndt J.A."/>
        </authorList>
    </citation>
    <scope>NUCLEOTIDE SEQUENCE</scope>
    <source>
        <strain evidence="1">DSM 9987</strain>
    </source>
</reference>
<reference evidence="1" key="1">
    <citation type="journal article" date="2023" name="Microbiol Resour">
        <title>Genome Sequences of Rhodoplanes serenus and Two Thermotolerant Strains, Rhodoplanes tepidamans and 'Rhodoplanes cryptolactis,' Further Refine the Genus.</title>
        <authorList>
            <person name="Rayyan A.A."/>
            <person name="Kyndt J.A."/>
        </authorList>
    </citation>
    <scope>NUCLEOTIDE SEQUENCE</scope>
    <source>
        <strain evidence="1">DSM 9987</strain>
    </source>
</reference>
<name>A0ABT5JE81_RHOTP</name>
<comment type="caution">
    <text evidence="1">The sequence shown here is derived from an EMBL/GenBank/DDBJ whole genome shotgun (WGS) entry which is preliminary data.</text>
</comment>
<protein>
    <recommendedName>
        <fullName evidence="3">Transcriptional regulator</fullName>
    </recommendedName>
</protein>
<keyword evidence="2" id="KW-1185">Reference proteome</keyword>
<organism evidence="1 2">
    <name type="scientific">Rhodoplanes tepidamans</name>
    <name type="common">Rhodoplanes cryptolactis</name>
    <dbReference type="NCBI Taxonomy" id="200616"/>
    <lineage>
        <taxon>Bacteria</taxon>
        <taxon>Pseudomonadati</taxon>
        <taxon>Pseudomonadota</taxon>
        <taxon>Alphaproteobacteria</taxon>
        <taxon>Hyphomicrobiales</taxon>
        <taxon>Nitrobacteraceae</taxon>
        <taxon>Rhodoplanes</taxon>
    </lineage>
</organism>